<reference evidence="2 3" key="1">
    <citation type="submission" date="2024-01" db="EMBL/GenBank/DDBJ databases">
        <title>A draft genome for the cacao thread blight pathogen Marasmiellus scandens.</title>
        <authorList>
            <person name="Baruah I.K."/>
            <person name="Leung J."/>
            <person name="Bukari Y."/>
            <person name="Amoako-Attah I."/>
            <person name="Meinhardt L.W."/>
            <person name="Bailey B.A."/>
            <person name="Cohen S.P."/>
        </authorList>
    </citation>
    <scope>NUCLEOTIDE SEQUENCE [LARGE SCALE GENOMIC DNA]</scope>
    <source>
        <strain evidence="2 3">GH-19</strain>
    </source>
</reference>
<keyword evidence="3" id="KW-1185">Reference proteome</keyword>
<feature type="compositionally biased region" description="Basic and acidic residues" evidence="1">
    <location>
        <begin position="51"/>
        <end position="124"/>
    </location>
</feature>
<feature type="region of interest" description="Disordered" evidence="1">
    <location>
        <begin position="23"/>
        <end position="212"/>
    </location>
</feature>
<feature type="compositionally biased region" description="Acidic residues" evidence="1">
    <location>
        <begin position="125"/>
        <end position="139"/>
    </location>
</feature>
<protein>
    <submittedName>
        <fullName evidence="2">Uncharacterized protein</fullName>
    </submittedName>
</protein>
<evidence type="ECO:0000313" key="2">
    <source>
        <dbReference type="EMBL" id="KAK7433816.1"/>
    </source>
</evidence>
<proteinExistence type="predicted"/>
<feature type="compositionally biased region" description="Basic and acidic residues" evidence="1">
    <location>
        <begin position="194"/>
        <end position="203"/>
    </location>
</feature>
<dbReference type="EMBL" id="JBANRG010000139">
    <property type="protein sequence ID" value="KAK7433816.1"/>
    <property type="molecule type" value="Genomic_DNA"/>
</dbReference>
<comment type="caution">
    <text evidence="2">The sequence shown here is derived from an EMBL/GenBank/DDBJ whole genome shotgun (WGS) entry which is preliminary data.</text>
</comment>
<feature type="compositionally biased region" description="Basic and acidic residues" evidence="1">
    <location>
        <begin position="152"/>
        <end position="175"/>
    </location>
</feature>
<evidence type="ECO:0000256" key="1">
    <source>
        <dbReference type="SAM" id="MobiDB-lite"/>
    </source>
</evidence>
<evidence type="ECO:0000313" key="3">
    <source>
        <dbReference type="Proteomes" id="UP001498398"/>
    </source>
</evidence>
<sequence length="331" mass="38349">MDQFSVSLDLRETLLVFNLLKRSHHQPGSAEQDLQERLGSSLRSFAASNKQEGEQGEQEKVEREEEKEKWEEEGEREKEKEKEKEQGEKGEEQEQEKEKEKEKEKEQGEKGEEQEQEKEQKEREGGEEEQEVESEEETFPAERNILKRRLHTGHDQPRKKPKKPDADSRGCKDTVEPSSAMERRRKRNVMRLSESNEGHKEHGDGEEEAKEDVRYVERPFPEPPRRDTEDLLQAKFLMMSLTSSKQVIIEEGAKERFITHISQMSKGENWRNGIVLDLDSHELHSLATRCQVADAMEGFAGFQVILSELFLFLKISRSTPEVNGSTAKQSG</sequence>
<name>A0ABR1IIU3_9AGAR</name>
<accession>A0ABR1IIU3</accession>
<dbReference type="Proteomes" id="UP001498398">
    <property type="component" value="Unassembled WGS sequence"/>
</dbReference>
<organism evidence="2 3">
    <name type="scientific">Marasmiellus scandens</name>
    <dbReference type="NCBI Taxonomy" id="2682957"/>
    <lineage>
        <taxon>Eukaryota</taxon>
        <taxon>Fungi</taxon>
        <taxon>Dikarya</taxon>
        <taxon>Basidiomycota</taxon>
        <taxon>Agaricomycotina</taxon>
        <taxon>Agaricomycetes</taxon>
        <taxon>Agaricomycetidae</taxon>
        <taxon>Agaricales</taxon>
        <taxon>Marasmiineae</taxon>
        <taxon>Omphalotaceae</taxon>
        <taxon>Marasmiellus</taxon>
    </lineage>
</organism>
<gene>
    <name evidence="2" type="ORF">VKT23_020532</name>
</gene>